<feature type="region of interest" description="Disordered" evidence="1">
    <location>
        <begin position="166"/>
        <end position="189"/>
    </location>
</feature>
<feature type="compositionally biased region" description="Basic residues" evidence="1">
    <location>
        <begin position="91"/>
        <end position="103"/>
    </location>
</feature>
<proteinExistence type="predicted"/>
<dbReference type="EMBL" id="AZBU02000004">
    <property type="protein sequence ID" value="TKR81537.1"/>
    <property type="molecule type" value="Genomic_DNA"/>
</dbReference>
<reference evidence="2" key="1">
    <citation type="submission" date="2013-11" db="EMBL/GenBank/DDBJ databases">
        <authorList>
            <person name="Sternberg P."/>
            <person name="Dillman A."/>
            <person name="Macchietto M."/>
        </authorList>
    </citation>
    <scope>NUCLEOTIDE SEQUENCE</scope>
    <source>
        <strain evidence="2">ALL</strain>
    </source>
</reference>
<evidence type="ECO:0000313" key="2">
    <source>
        <dbReference type="EMBL" id="TKR81537.1"/>
    </source>
</evidence>
<reference evidence="2" key="2">
    <citation type="journal article" date="2015" name="Genome Biol.">
        <title>Comparative genomics of Steinernema reveals deeply conserved gene regulatory networks.</title>
        <authorList>
            <person name="Dillman A.R."/>
            <person name="Macchietto M."/>
            <person name="Porter C.F."/>
            <person name="Rogers A."/>
            <person name="Williams B."/>
            <person name="Antoshechkin I."/>
            <person name="Lee M.M."/>
            <person name="Goodwin Z."/>
            <person name="Lu X."/>
            <person name="Lewis E.E."/>
            <person name="Goodrich-Blair H."/>
            <person name="Stock S.P."/>
            <person name="Adams B.J."/>
            <person name="Sternberg P.W."/>
            <person name="Mortazavi A."/>
        </authorList>
    </citation>
    <scope>NUCLEOTIDE SEQUENCE [LARGE SCALE GENOMIC DNA]</scope>
    <source>
        <strain evidence="2">ALL</strain>
    </source>
</reference>
<sequence length="189" mass="21496">MVRLFRLISLKSAFLDNCRLVCSKVCPQLALRSVVETGVVGRNGSNLDECVGFHCRHLSSEHRGCRETRPALGRNREACPEPPCSSEEHRKRLHRATSRRKGPGTRQGEMRRHRDGAEVLGERLAADHLRVEERRRTLKGNRRRYRAACFGSNFLFCRRGPLVHGHLGRQADGSGENIRPRNCSRESGY</sequence>
<comment type="caution">
    <text evidence="2">The sequence shown here is derived from an EMBL/GenBank/DDBJ whole genome shotgun (WGS) entry which is preliminary data.</text>
</comment>
<feature type="region of interest" description="Disordered" evidence="1">
    <location>
        <begin position="76"/>
        <end position="115"/>
    </location>
</feature>
<evidence type="ECO:0000256" key="1">
    <source>
        <dbReference type="SAM" id="MobiDB-lite"/>
    </source>
</evidence>
<dbReference type="AlphaFoldDB" id="A0A4U5NEU1"/>
<organism evidence="2">
    <name type="scientific">Steinernema carpocapsae</name>
    <name type="common">Entomopathogenic nematode</name>
    <dbReference type="NCBI Taxonomy" id="34508"/>
    <lineage>
        <taxon>Eukaryota</taxon>
        <taxon>Metazoa</taxon>
        <taxon>Ecdysozoa</taxon>
        <taxon>Nematoda</taxon>
        <taxon>Chromadorea</taxon>
        <taxon>Rhabditida</taxon>
        <taxon>Tylenchina</taxon>
        <taxon>Panagrolaimomorpha</taxon>
        <taxon>Strongyloidoidea</taxon>
        <taxon>Steinernematidae</taxon>
        <taxon>Steinernema</taxon>
    </lineage>
</organism>
<protein>
    <submittedName>
        <fullName evidence="2">Uncharacterized protein</fullName>
    </submittedName>
</protein>
<accession>A0A4U5NEU1</accession>
<reference evidence="2" key="3">
    <citation type="journal article" date="2019" name="G3 (Bethesda)">
        <title>Hybrid Assembly of the Genome of the Entomopathogenic Nematode Steinernema carpocapsae Identifies the X-Chromosome.</title>
        <authorList>
            <person name="Serra L."/>
            <person name="Macchietto M."/>
            <person name="Macias-Munoz A."/>
            <person name="McGill C.J."/>
            <person name="Rodriguez I.M."/>
            <person name="Rodriguez B."/>
            <person name="Murad R."/>
            <person name="Mortazavi A."/>
        </authorList>
    </citation>
    <scope>NUCLEOTIDE SEQUENCE</scope>
    <source>
        <strain evidence="2">ALL</strain>
    </source>
</reference>
<name>A0A4U5NEU1_STECR</name>
<gene>
    <name evidence="2" type="ORF">L596_015391</name>
</gene>